<gene>
    <name evidence="2" type="ORF">HPBE_LOCUS6328</name>
</gene>
<evidence type="ECO:0000313" key="3">
    <source>
        <dbReference type="Proteomes" id="UP000050761"/>
    </source>
</evidence>
<reference evidence="2 3" key="1">
    <citation type="submission" date="2018-11" db="EMBL/GenBank/DDBJ databases">
        <authorList>
            <consortium name="Pathogen Informatics"/>
        </authorList>
    </citation>
    <scope>NUCLEOTIDE SEQUENCE [LARGE SCALE GENOMIC DNA]</scope>
</reference>
<feature type="transmembrane region" description="Helical" evidence="1">
    <location>
        <begin position="63"/>
        <end position="86"/>
    </location>
</feature>
<keyword evidence="1" id="KW-0472">Membrane</keyword>
<organism evidence="3 4">
    <name type="scientific">Heligmosomoides polygyrus</name>
    <name type="common">Parasitic roundworm</name>
    <dbReference type="NCBI Taxonomy" id="6339"/>
    <lineage>
        <taxon>Eukaryota</taxon>
        <taxon>Metazoa</taxon>
        <taxon>Ecdysozoa</taxon>
        <taxon>Nematoda</taxon>
        <taxon>Chromadorea</taxon>
        <taxon>Rhabditida</taxon>
        <taxon>Rhabditina</taxon>
        <taxon>Rhabditomorpha</taxon>
        <taxon>Strongyloidea</taxon>
        <taxon>Heligmosomidae</taxon>
        <taxon>Heligmosomoides</taxon>
    </lineage>
</organism>
<evidence type="ECO:0000313" key="4">
    <source>
        <dbReference type="WBParaSite" id="HPBE_0000632701-mRNA-1"/>
    </source>
</evidence>
<keyword evidence="3" id="KW-1185">Reference proteome</keyword>
<dbReference type="AlphaFoldDB" id="A0A183FHQ2"/>
<evidence type="ECO:0000256" key="1">
    <source>
        <dbReference type="SAM" id="Phobius"/>
    </source>
</evidence>
<protein>
    <submittedName>
        <fullName evidence="4">Histone domain-containing protein</fullName>
    </submittedName>
</protein>
<accession>A0A183FHQ2</accession>
<dbReference type="WBParaSite" id="HPBE_0000632701-mRNA-1">
    <property type="protein sequence ID" value="HPBE_0000632701-mRNA-1"/>
    <property type="gene ID" value="HPBE_0000632701"/>
</dbReference>
<dbReference type="EMBL" id="UZAH01025642">
    <property type="protein sequence ID" value="VDO67830.1"/>
    <property type="molecule type" value="Genomic_DNA"/>
</dbReference>
<reference evidence="4" key="2">
    <citation type="submission" date="2019-09" db="UniProtKB">
        <authorList>
            <consortium name="WormBaseParasite"/>
        </authorList>
    </citation>
    <scope>IDENTIFICATION</scope>
</reference>
<keyword evidence="1" id="KW-1133">Transmembrane helix</keyword>
<name>A0A183FHQ2_HELPZ</name>
<sequence length="97" mass="11171">MKLTTHAMLEILRKHCTSWKIRSSDEKAKELAVVHLDFCYYLDYSTICALTRLLVFVSVTLPLIIHCPLLAMICFTVAIVHIRLLFLLQLSTTRYTG</sequence>
<keyword evidence="1" id="KW-0812">Transmembrane</keyword>
<dbReference type="Proteomes" id="UP000050761">
    <property type="component" value="Unassembled WGS sequence"/>
</dbReference>
<evidence type="ECO:0000313" key="2">
    <source>
        <dbReference type="EMBL" id="VDO67830.1"/>
    </source>
</evidence>
<proteinExistence type="predicted"/>
<accession>A0A3P7X2D6</accession>